<gene>
    <name evidence="2" type="ORF">C1645_838513</name>
</gene>
<feature type="transmembrane region" description="Helical" evidence="1">
    <location>
        <begin position="78"/>
        <end position="96"/>
    </location>
</feature>
<dbReference type="Proteomes" id="UP000265703">
    <property type="component" value="Unassembled WGS sequence"/>
</dbReference>
<comment type="caution">
    <text evidence="2">The sequence shown here is derived from an EMBL/GenBank/DDBJ whole genome shotgun (WGS) entry which is preliminary data.</text>
</comment>
<proteinExistence type="predicted"/>
<keyword evidence="1" id="KW-0812">Transmembrane</keyword>
<organism evidence="2 3">
    <name type="scientific">Glomus cerebriforme</name>
    <dbReference type="NCBI Taxonomy" id="658196"/>
    <lineage>
        <taxon>Eukaryota</taxon>
        <taxon>Fungi</taxon>
        <taxon>Fungi incertae sedis</taxon>
        <taxon>Mucoromycota</taxon>
        <taxon>Glomeromycotina</taxon>
        <taxon>Glomeromycetes</taxon>
        <taxon>Glomerales</taxon>
        <taxon>Glomeraceae</taxon>
        <taxon>Glomus</taxon>
    </lineage>
</organism>
<dbReference type="AlphaFoldDB" id="A0A397S755"/>
<sequence>MLLKNKSDESAEQISNNLQTVLDFAYQSGINILNMGADGRDVLNVNKQNDRAIYRVFYSKTLKQIIEFKNVPSNMIGLFVYLFILGTICNVVLFLFKVLKSLLEHETETLEHIFGISRQVIADFNFYEFYKIQKHVMYRDKISSMELANYLEINNHTGSSIQQLVTHVGFSSDDTNTLEIINEINDKDNQNKILTDESDDNNEDENELTNSLIPNFSDLQYILNQKPIPQRRKDRWEGRKRLATIPIAAGINRGERHAWVNKDVEFLDHLSYLSTNIYLNVYSNLWTNTCAAGGKLVGHISAKEVLYYFNLPPFISSQDSFFTLTVEALEVFQHFKTPEMISYLTKIFPK</sequence>
<keyword evidence="1" id="KW-1133">Transmembrane helix</keyword>
<reference evidence="2 3" key="1">
    <citation type="submission" date="2018-06" db="EMBL/GenBank/DDBJ databases">
        <title>Comparative genomics reveals the genomic features of Rhizophagus irregularis, R. cerebriforme, R. diaphanum and Gigaspora rosea, and their symbiotic lifestyle signature.</title>
        <authorList>
            <person name="Morin E."/>
            <person name="San Clemente H."/>
            <person name="Chen E.C.H."/>
            <person name="De La Providencia I."/>
            <person name="Hainaut M."/>
            <person name="Kuo A."/>
            <person name="Kohler A."/>
            <person name="Murat C."/>
            <person name="Tang N."/>
            <person name="Roy S."/>
            <person name="Loubradou J."/>
            <person name="Henrissat B."/>
            <person name="Grigoriev I.V."/>
            <person name="Corradi N."/>
            <person name="Roux C."/>
            <person name="Martin F.M."/>
        </authorList>
    </citation>
    <scope>NUCLEOTIDE SEQUENCE [LARGE SCALE GENOMIC DNA]</scope>
    <source>
        <strain evidence="2 3">DAOM 227022</strain>
    </source>
</reference>
<name>A0A397S755_9GLOM</name>
<dbReference type="EMBL" id="QKYT01000946">
    <property type="protein sequence ID" value="RIA80546.1"/>
    <property type="molecule type" value="Genomic_DNA"/>
</dbReference>
<evidence type="ECO:0000256" key="1">
    <source>
        <dbReference type="SAM" id="Phobius"/>
    </source>
</evidence>
<keyword evidence="3" id="KW-1185">Reference proteome</keyword>
<protein>
    <submittedName>
        <fullName evidence="2">Uncharacterized protein</fullName>
    </submittedName>
</protein>
<evidence type="ECO:0000313" key="2">
    <source>
        <dbReference type="EMBL" id="RIA80546.1"/>
    </source>
</evidence>
<evidence type="ECO:0000313" key="3">
    <source>
        <dbReference type="Proteomes" id="UP000265703"/>
    </source>
</evidence>
<accession>A0A397S755</accession>
<keyword evidence="1" id="KW-0472">Membrane</keyword>
<dbReference type="OrthoDB" id="2414323at2759"/>